<gene>
    <name evidence="1" type="ORF">G4B88_024487</name>
</gene>
<dbReference type="EMBL" id="JAATIQ010000613">
    <property type="protein sequence ID" value="KAF4349976.1"/>
    <property type="molecule type" value="Genomic_DNA"/>
</dbReference>
<comment type="caution">
    <text evidence="1">The sequence shown here is derived from an EMBL/GenBank/DDBJ whole genome shotgun (WGS) entry which is preliminary data.</text>
</comment>
<dbReference type="PANTHER" id="PTHR37176:SF1">
    <property type="entry name" value="PROTEIN DOUBLE-STRAND BREAK FORMATION"/>
    <property type="match status" value="1"/>
</dbReference>
<protein>
    <submittedName>
        <fullName evidence="1">Uncharacterized protein</fullName>
    </submittedName>
</protein>
<sequence>MSDSVAHQISLFRSLILSRRLDGAALRIIESVMVSKDVRSSSVAIRSSLRDFIRFESISIMRENAEKPVEKKLLDLDFLVRAFALLGDNCLALRYEALLLRDFKSTSCQWLEVSHMEWLNFAEQSLDYGFNSIARKACENALLCFQKASKTNLETTEFFEGVKIIEKIKRLKDCAMTSAVSCSVKTVVVKVQAERYTKNKLMNRSKASSSVCKETQYLATTLFRYGIRKRNQRLVLDAVVATRVRISPIETFDVMPYPKDYSRF</sequence>
<proteinExistence type="predicted"/>
<reference evidence="1 2" key="1">
    <citation type="journal article" date="2020" name="bioRxiv">
        <title>Sequence and annotation of 42 cannabis genomes reveals extensive copy number variation in cannabinoid synthesis and pathogen resistance genes.</title>
        <authorList>
            <person name="Mckernan K.J."/>
            <person name="Helbert Y."/>
            <person name="Kane L.T."/>
            <person name="Ebling H."/>
            <person name="Zhang L."/>
            <person name="Liu B."/>
            <person name="Eaton Z."/>
            <person name="Mclaughlin S."/>
            <person name="Kingan S."/>
            <person name="Baybayan P."/>
            <person name="Concepcion G."/>
            <person name="Jordan M."/>
            <person name="Riva A."/>
            <person name="Barbazuk W."/>
            <person name="Harkins T."/>
        </authorList>
    </citation>
    <scope>NUCLEOTIDE SEQUENCE [LARGE SCALE GENOMIC DNA]</scope>
    <source>
        <strain evidence="2">cv. Jamaican Lion 4</strain>
        <tissue evidence="1">Leaf</tissue>
    </source>
</reference>
<accession>A0A7J6DVD4</accession>
<dbReference type="AlphaFoldDB" id="A0A7J6DVD4"/>
<name>A0A7J6DVD4_CANSA</name>
<evidence type="ECO:0000313" key="1">
    <source>
        <dbReference type="EMBL" id="KAF4349976.1"/>
    </source>
</evidence>
<dbReference type="GO" id="GO:0042138">
    <property type="term" value="P:meiotic DNA double-strand break formation"/>
    <property type="evidence" value="ECO:0007669"/>
    <property type="project" value="InterPro"/>
</dbReference>
<dbReference type="InterPro" id="IPR044969">
    <property type="entry name" value="DFO"/>
</dbReference>
<organism evidence="1 2">
    <name type="scientific">Cannabis sativa</name>
    <name type="common">Hemp</name>
    <name type="synonym">Marijuana</name>
    <dbReference type="NCBI Taxonomy" id="3483"/>
    <lineage>
        <taxon>Eukaryota</taxon>
        <taxon>Viridiplantae</taxon>
        <taxon>Streptophyta</taxon>
        <taxon>Embryophyta</taxon>
        <taxon>Tracheophyta</taxon>
        <taxon>Spermatophyta</taxon>
        <taxon>Magnoliopsida</taxon>
        <taxon>eudicotyledons</taxon>
        <taxon>Gunneridae</taxon>
        <taxon>Pentapetalae</taxon>
        <taxon>rosids</taxon>
        <taxon>fabids</taxon>
        <taxon>Rosales</taxon>
        <taxon>Cannabaceae</taxon>
        <taxon>Cannabis</taxon>
    </lineage>
</organism>
<evidence type="ECO:0000313" key="2">
    <source>
        <dbReference type="Proteomes" id="UP000583929"/>
    </source>
</evidence>
<keyword evidence="2" id="KW-1185">Reference proteome</keyword>
<dbReference type="PANTHER" id="PTHR37176">
    <property type="entry name" value="F10K1.23"/>
    <property type="match status" value="1"/>
</dbReference>
<dbReference type="Proteomes" id="UP000583929">
    <property type="component" value="Unassembled WGS sequence"/>
</dbReference>